<evidence type="ECO:0000313" key="6">
    <source>
        <dbReference type="EMBL" id="JAS07913.1"/>
    </source>
</evidence>
<evidence type="ECO:0000256" key="4">
    <source>
        <dbReference type="SAM" id="MobiDB-lite"/>
    </source>
</evidence>
<dbReference type="EMBL" id="GEDC01029385">
    <property type="protein sequence ID" value="JAS07913.1"/>
    <property type="molecule type" value="Transcribed_RNA"/>
</dbReference>
<dbReference type="AlphaFoldDB" id="A0A1B6C328"/>
<feature type="domain" description="PDZ" evidence="5">
    <location>
        <begin position="462"/>
        <end position="543"/>
    </location>
</feature>
<reference evidence="6" key="1">
    <citation type="submission" date="2015-12" db="EMBL/GenBank/DDBJ databases">
        <title>De novo transcriptome assembly of four potential Pierce s Disease insect vectors from Arizona vineyards.</title>
        <authorList>
            <person name="Tassone E.E."/>
        </authorList>
    </citation>
    <scope>NUCLEOTIDE SEQUENCE</scope>
</reference>
<dbReference type="Pfam" id="PF17820">
    <property type="entry name" value="PDZ_6"/>
    <property type="match status" value="1"/>
</dbReference>
<organism evidence="6">
    <name type="scientific">Clastoptera arizonana</name>
    <name type="common">Arizona spittle bug</name>
    <dbReference type="NCBI Taxonomy" id="38151"/>
    <lineage>
        <taxon>Eukaryota</taxon>
        <taxon>Metazoa</taxon>
        <taxon>Ecdysozoa</taxon>
        <taxon>Arthropoda</taxon>
        <taxon>Hexapoda</taxon>
        <taxon>Insecta</taxon>
        <taxon>Pterygota</taxon>
        <taxon>Neoptera</taxon>
        <taxon>Paraneoptera</taxon>
        <taxon>Hemiptera</taxon>
        <taxon>Auchenorrhyncha</taxon>
        <taxon>Cercopoidea</taxon>
        <taxon>Clastopteridae</taxon>
        <taxon>Clastoptera</taxon>
    </lineage>
</organism>
<feature type="domain" description="PDZ" evidence="5">
    <location>
        <begin position="552"/>
        <end position="634"/>
    </location>
</feature>
<evidence type="ECO:0000259" key="5">
    <source>
        <dbReference type="PROSITE" id="PS50106"/>
    </source>
</evidence>
<dbReference type="InterPro" id="IPR043545">
    <property type="entry name" value="GRIP1/2"/>
</dbReference>
<evidence type="ECO:0000256" key="1">
    <source>
        <dbReference type="ARBA" id="ARBA00004496"/>
    </source>
</evidence>
<feature type="domain" description="PDZ" evidence="5">
    <location>
        <begin position="865"/>
        <end position="948"/>
    </location>
</feature>
<sequence length="984" mass="107927">MFSSLKLPNLRPKKLESGPPHLDLTAAPPRKSNHVITTTRKCNKWSIDKALCPGRGGGEAKVETPEETQDFTQNNTHFEENNWFNSDFGWEGRSNVQVISRIMSVSIERDMNGSLGITLRGGAQANPDLTKPLVITQVRPGGAADREGTIKVGDRLLSVDGKPLTSVTLSEAQSLLQVNSSPITTLGIEYDVSIMASVRCSQGPLLVEIDAPHCHNLGLDLVNTPDNTTVVIGHIKVGSIAERCGALLPGDQILAVNDVKIEDTKMSADEVSQLLWTGNSCVLQILPSFSSYRGYPQPNMYSCPSPSLSGLSSVNSRQDHQIDCIKFVENHSILTMPASSNSNCISPNHAHENSVEATSTGVYHKQIMRFHLEADPQGKFGLTLGPNPKFGTIIIVGIEPRSPAERCGSLQVGDRVTMLEDKPTPGLSESKKLEDLIHKTSVAISIEFAVAQTITPSSGIFTVKLSNNKICGLGITITGNSGDGTVISHIRPGSVAHRCGILSLGDRILSVNNHNLDEYTLDQAMDILHSAQDIVSLVVQKAFQDMNDLTYSVELARNGGPLGITIAGSEDPNEPIIISALTPNGLAERMQVLHVGDRILAIDGHSLNQEPLSSAITLLQESGDKVQLCIARSNQSVNITREDLMGFPSPGIPSIDSAVESWDSSHQDYSPTSLHPNQNVFKTDQIENVSLQSIQKKPVSQKCDNSLLLSCNSHWPRHLKQSNNSLNTVQSDAEDTCSSFHLSQSVLNNLTVQLGNHHKCAPPNPPCPLLVNYQLRNNTLPTHRRRSSSGIEKFNESEESNLISSPRRCRKGFHIPDNGSSFLPLYDFQERRKPGVNFDTFFKNAPQKSEDRNLEQNKNNVDIFQVTLYKDPVYEDFGFSVSDGLYERGVFINRIRHGGPADNSRLLRPYDRILQVNETRTEDLDCCLTVPLVASAGEKILLTVSRNVANNLELKDNVSMLPWVEEEQDDFITTMQSQTFTKTL</sequence>
<evidence type="ECO:0000256" key="2">
    <source>
        <dbReference type="ARBA" id="ARBA00022490"/>
    </source>
</evidence>
<dbReference type="Gene3D" id="2.30.42.10">
    <property type="match status" value="6"/>
</dbReference>
<comment type="subcellular location">
    <subcellularLocation>
        <location evidence="1">Cytoplasm</location>
    </subcellularLocation>
</comment>
<dbReference type="CDD" id="cd06681">
    <property type="entry name" value="PDZ2_GRIP1-2-like"/>
    <property type="match status" value="1"/>
</dbReference>
<gene>
    <name evidence="6" type="ORF">g.14031</name>
</gene>
<feature type="domain" description="PDZ" evidence="5">
    <location>
        <begin position="104"/>
        <end position="177"/>
    </location>
</feature>
<dbReference type="PANTHER" id="PTHR46227">
    <property type="entry name" value="GLUTAMATE RECEPTOR-INTERACTING PROTEIN GRIP"/>
    <property type="match status" value="1"/>
</dbReference>
<feature type="domain" description="PDZ" evidence="5">
    <location>
        <begin position="369"/>
        <end position="436"/>
    </location>
</feature>
<dbReference type="InterPro" id="IPR036034">
    <property type="entry name" value="PDZ_sf"/>
</dbReference>
<evidence type="ECO:0000256" key="3">
    <source>
        <dbReference type="ARBA" id="ARBA00022737"/>
    </source>
</evidence>
<dbReference type="GO" id="GO:0098887">
    <property type="term" value="P:neurotransmitter receptor transport, endosome to postsynaptic membrane"/>
    <property type="evidence" value="ECO:0007669"/>
    <property type="project" value="TreeGrafter"/>
</dbReference>
<feature type="domain" description="PDZ" evidence="5">
    <location>
        <begin position="206"/>
        <end position="275"/>
    </location>
</feature>
<dbReference type="GO" id="GO:0005737">
    <property type="term" value="C:cytoplasm"/>
    <property type="evidence" value="ECO:0007669"/>
    <property type="project" value="UniProtKB-SubCell"/>
</dbReference>
<protein>
    <recommendedName>
        <fullName evidence="5">PDZ domain-containing protein</fullName>
    </recommendedName>
</protein>
<dbReference type="CDD" id="cd06685">
    <property type="entry name" value="PDZ7_GRIP1-2-like"/>
    <property type="match status" value="1"/>
</dbReference>
<name>A0A1B6C328_9HEMI</name>
<dbReference type="SMART" id="SM00228">
    <property type="entry name" value="PDZ"/>
    <property type="match status" value="6"/>
</dbReference>
<keyword evidence="3" id="KW-0677">Repeat</keyword>
<dbReference type="InterPro" id="IPR001478">
    <property type="entry name" value="PDZ"/>
</dbReference>
<keyword evidence="2" id="KW-0963">Cytoplasm</keyword>
<dbReference type="SUPFAM" id="SSF50156">
    <property type="entry name" value="PDZ domain-like"/>
    <property type="match status" value="6"/>
</dbReference>
<dbReference type="InterPro" id="IPR041489">
    <property type="entry name" value="PDZ_6"/>
</dbReference>
<dbReference type="PANTHER" id="PTHR46227:SF2">
    <property type="entry name" value="FI03335P"/>
    <property type="match status" value="1"/>
</dbReference>
<accession>A0A1B6C328</accession>
<proteinExistence type="predicted"/>
<feature type="region of interest" description="Disordered" evidence="4">
    <location>
        <begin position="1"/>
        <end position="31"/>
    </location>
</feature>
<dbReference type="PROSITE" id="PS50106">
    <property type="entry name" value="PDZ"/>
    <property type="match status" value="6"/>
</dbReference>
<dbReference type="Pfam" id="PF00595">
    <property type="entry name" value="PDZ"/>
    <property type="match status" value="5"/>
</dbReference>